<feature type="chain" id="PRO_5032688709" description="Acyl-coenzyme A oxidase" evidence="8">
    <location>
        <begin position="19"/>
        <end position="469"/>
    </location>
</feature>
<keyword evidence="12" id="KW-1185">Reference proteome</keyword>
<dbReference type="Pfam" id="PF01756">
    <property type="entry name" value="ACOX"/>
    <property type="match status" value="1"/>
</dbReference>
<keyword evidence="4" id="KW-0274">FAD</keyword>
<gene>
    <name evidence="11" type="ORF">PGLA1383_LOCUS41101</name>
</gene>
<evidence type="ECO:0000256" key="4">
    <source>
        <dbReference type="ARBA" id="ARBA00022827"/>
    </source>
</evidence>
<dbReference type="GO" id="GO:0033540">
    <property type="term" value="P:fatty acid beta-oxidation using acyl-CoA oxidase"/>
    <property type="evidence" value="ECO:0007669"/>
    <property type="project" value="TreeGrafter"/>
</dbReference>
<dbReference type="SUPFAM" id="SSF56645">
    <property type="entry name" value="Acyl-CoA dehydrogenase NM domain-like"/>
    <property type="match status" value="1"/>
</dbReference>
<comment type="caution">
    <text evidence="11">The sequence shown here is derived from an EMBL/GenBank/DDBJ whole genome shotgun (WGS) entry which is preliminary data.</text>
</comment>
<keyword evidence="8" id="KW-0732">Signal</keyword>
<dbReference type="GO" id="GO:0055088">
    <property type="term" value="P:lipid homeostasis"/>
    <property type="evidence" value="ECO:0007669"/>
    <property type="project" value="TreeGrafter"/>
</dbReference>
<dbReference type="GO" id="GO:0005504">
    <property type="term" value="F:fatty acid binding"/>
    <property type="evidence" value="ECO:0007669"/>
    <property type="project" value="TreeGrafter"/>
</dbReference>
<dbReference type="Pfam" id="PF22924">
    <property type="entry name" value="ACOX_C_alpha1"/>
    <property type="match status" value="1"/>
</dbReference>
<dbReference type="Gene3D" id="2.40.110.10">
    <property type="entry name" value="Butyryl-CoA Dehydrogenase, subunit A, domain 2"/>
    <property type="match status" value="1"/>
</dbReference>
<comment type="similarity">
    <text evidence="2">Belongs to the acyl-CoA oxidase family.</text>
</comment>
<dbReference type="PANTHER" id="PTHR10909">
    <property type="entry name" value="ELECTRON TRANSPORT OXIDOREDUCTASE"/>
    <property type="match status" value="1"/>
</dbReference>
<dbReference type="InterPro" id="IPR046373">
    <property type="entry name" value="Acyl-CoA_Oxase/DH_mid-dom_sf"/>
</dbReference>
<evidence type="ECO:0000259" key="9">
    <source>
        <dbReference type="Pfam" id="PF01756"/>
    </source>
</evidence>
<feature type="domain" description="Acyl-CoA oxidase C-alpha1" evidence="10">
    <location>
        <begin position="104"/>
        <end position="234"/>
    </location>
</feature>
<evidence type="ECO:0000313" key="12">
    <source>
        <dbReference type="Proteomes" id="UP000654075"/>
    </source>
</evidence>
<sequence length="469" mass="52290">MKWWPTAMYCCTHAAVMANLILDGENLGFHGFMVQLRDENGSCMPGIEIGEIGPKINAESTNIGFSRFTHVRVPRFNLFARAQQLTPDGKYIKPASKALSKFKYISMMQIRVEFVSASYDFLAKAATIAIRYSCVRKQGYKRNDRPEEGENVVLDYQMQQYRLFKALSLAYMFYWNARYIRDYLGRIQQGMMEGDEKASEEVPELHATLCGFKVFAAVTAQANMEELRRVRGGKPATGMAAYLVGKPLTLPKVGEAAFPGFRGPTGRKLLVELLQDRARRLAVKLEGAFTAAEQLQPGRTFEEALNCCAVSAWRAAEAHAFYAFAANNLSSLQAYVKDPSVGKALERLFELMALQVISEKGADFAGVLGEPHFDLILKSIEELLAEIRPDAVALVDGFGYLDRHLHSTLGLYDGNVYEAIYEEAKKSPLNQSETMLGWEQLAKIVDLGMLRDGRKEQHAGVSVSSASRL</sequence>
<dbReference type="SUPFAM" id="SSF47203">
    <property type="entry name" value="Acyl-CoA dehydrogenase C-terminal domain-like"/>
    <property type="match status" value="2"/>
</dbReference>
<evidence type="ECO:0000256" key="6">
    <source>
        <dbReference type="ARBA" id="ARBA00023002"/>
    </source>
</evidence>
<keyword evidence="6" id="KW-0560">Oxidoreductase</keyword>
<evidence type="ECO:0000256" key="3">
    <source>
        <dbReference type="ARBA" id="ARBA00022630"/>
    </source>
</evidence>
<evidence type="ECO:0000313" key="11">
    <source>
        <dbReference type="EMBL" id="CAE8623890.1"/>
    </source>
</evidence>
<dbReference type="InterPro" id="IPR002655">
    <property type="entry name" value="Acyl-CoA_oxidase_C"/>
</dbReference>
<feature type="domain" description="Acyl-CoA oxidase C-terminal" evidence="9">
    <location>
        <begin position="270"/>
        <end position="442"/>
    </location>
</feature>
<keyword evidence="3" id="KW-0285">Flavoprotein</keyword>
<dbReference type="PANTHER" id="PTHR10909:SF250">
    <property type="entry name" value="PEROXISOMAL ACYL-COENZYME A OXIDASE 1"/>
    <property type="match status" value="1"/>
</dbReference>
<dbReference type="InterPro" id="IPR055060">
    <property type="entry name" value="ACOX_C_alpha1"/>
</dbReference>
<keyword evidence="7" id="KW-0443">Lipid metabolism</keyword>
<dbReference type="Proteomes" id="UP000654075">
    <property type="component" value="Unassembled WGS sequence"/>
</dbReference>
<evidence type="ECO:0000256" key="8">
    <source>
        <dbReference type="SAM" id="SignalP"/>
    </source>
</evidence>
<evidence type="ECO:0000256" key="5">
    <source>
        <dbReference type="ARBA" id="ARBA00022832"/>
    </source>
</evidence>
<dbReference type="OMA" id="HEVTIGY"/>
<dbReference type="GO" id="GO:0003997">
    <property type="term" value="F:acyl-CoA oxidase activity"/>
    <property type="evidence" value="ECO:0007669"/>
    <property type="project" value="InterPro"/>
</dbReference>
<dbReference type="GO" id="GO:0071949">
    <property type="term" value="F:FAD binding"/>
    <property type="evidence" value="ECO:0007669"/>
    <property type="project" value="InterPro"/>
</dbReference>
<dbReference type="Gene3D" id="1.20.140.10">
    <property type="entry name" value="Butyryl-CoA Dehydrogenase, subunit A, domain 3"/>
    <property type="match status" value="2"/>
</dbReference>
<accession>A0A813GFR8</accession>
<evidence type="ECO:0008006" key="13">
    <source>
        <dbReference type="Google" id="ProtNLM"/>
    </source>
</evidence>
<organism evidence="11 12">
    <name type="scientific">Polarella glacialis</name>
    <name type="common">Dinoflagellate</name>
    <dbReference type="NCBI Taxonomy" id="89957"/>
    <lineage>
        <taxon>Eukaryota</taxon>
        <taxon>Sar</taxon>
        <taxon>Alveolata</taxon>
        <taxon>Dinophyceae</taxon>
        <taxon>Suessiales</taxon>
        <taxon>Suessiaceae</taxon>
        <taxon>Polarella</taxon>
    </lineage>
</organism>
<dbReference type="OrthoDB" id="538336at2759"/>
<reference evidence="11" key="1">
    <citation type="submission" date="2021-02" db="EMBL/GenBank/DDBJ databases">
        <authorList>
            <person name="Dougan E. K."/>
            <person name="Rhodes N."/>
            <person name="Thang M."/>
            <person name="Chan C."/>
        </authorList>
    </citation>
    <scope>NUCLEOTIDE SEQUENCE</scope>
</reference>
<keyword evidence="5" id="KW-0276">Fatty acid metabolism</keyword>
<evidence type="ECO:0000259" key="10">
    <source>
        <dbReference type="Pfam" id="PF22924"/>
    </source>
</evidence>
<feature type="signal peptide" evidence="8">
    <location>
        <begin position="1"/>
        <end position="18"/>
    </location>
</feature>
<name>A0A813GFR8_POLGL</name>
<dbReference type="InterPro" id="IPR012258">
    <property type="entry name" value="Acyl-CoA_oxidase"/>
</dbReference>
<evidence type="ECO:0000256" key="2">
    <source>
        <dbReference type="ARBA" id="ARBA00006288"/>
    </source>
</evidence>
<dbReference type="FunFam" id="1.20.140.10:FF:000007">
    <property type="entry name" value="Acyl-coenzyme A oxidase"/>
    <property type="match status" value="1"/>
</dbReference>
<comment type="cofactor">
    <cofactor evidence="1">
        <name>FAD</name>
        <dbReference type="ChEBI" id="CHEBI:57692"/>
    </cofactor>
</comment>
<proteinExistence type="inferred from homology"/>
<dbReference type="InterPro" id="IPR036250">
    <property type="entry name" value="AcylCo_DH-like_C"/>
</dbReference>
<dbReference type="InterPro" id="IPR009100">
    <property type="entry name" value="AcylCoA_DH/oxidase_NM_dom_sf"/>
</dbReference>
<dbReference type="AlphaFoldDB" id="A0A813GFR8"/>
<dbReference type="GO" id="GO:0005777">
    <property type="term" value="C:peroxisome"/>
    <property type="evidence" value="ECO:0007669"/>
    <property type="project" value="InterPro"/>
</dbReference>
<protein>
    <recommendedName>
        <fullName evidence="13">Acyl-coenzyme A oxidase</fullName>
    </recommendedName>
</protein>
<evidence type="ECO:0000256" key="1">
    <source>
        <dbReference type="ARBA" id="ARBA00001974"/>
    </source>
</evidence>
<evidence type="ECO:0000256" key="7">
    <source>
        <dbReference type="ARBA" id="ARBA00023098"/>
    </source>
</evidence>
<dbReference type="EMBL" id="CAJNNV010028260">
    <property type="protein sequence ID" value="CAE8623890.1"/>
    <property type="molecule type" value="Genomic_DNA"/>
</dbReference>